<proteinExistence type="predicted"/>
<gene>
    <name evidence="2" type="ORF">ST47_g10541</name>
</gene>
<dbReference type="Pfam" id="PF06985">
    <property type="entry name" value="HET"/>
    <property type="match status" value="1"/>
</dbReference>
<dbReference type="Proteomes" id="UP000076837">
    <property type="component" value="Unassembled WGS sequence"/>
</dbReference>
<dbReference type="STRING" id="5454.A0A162V9S3"/>
<accession>A0A162V9S3</accession>
<name>A0A162V9S3_DIDRA</name>
<evidence type="ECO:0000313" key="2">
    <source>
        <dbReference type="EMBL" id="KZM18314.1"/>
    </source>
</evidence>
<protein>
    <recommendedName>
        <fullName evidence="1">Heterokaryon incompatibility domain-containing protein</fullName>
    </recommendedName>
</protein>
<dbReference type="PANTHER" id="PTHR24148">
    <property type="entry name" value="ANKYRIN REPEAT DOMAIN-CONTAINING PROTEIN 39 HOMOLOG-RELATED"/>
    <property type="match status" value="1"/>
</dbReference>
<dbReference type="AlphaFoldDB" id="A0A162V9S3"/>
<dbReference type="PANTHER" id="PTHR24148:SF82">
    <property type="entry name" value="HETEROKARYON INCOMPATIBILITY DOMAIN-CONTAINING PROTEIN"/>
    <property type="match status" value="1"/>
</dbReference>
<evidence type="ECO:0000313" key="3">
    <source>
        <dbReference type="Proteomes" id="UP000076837"/>
    </source>
</evidence>
<dbReference type="EMBL" id="JYNV01000334">
    <property type="protein sequence ID" value="KZM18314.1"/>
    <property type="molecule type" value="Genomic_DNA"/>
</dbReference>
<dbReference type="InterPro" id="IPR010730">
    <property type="entry name" value="HET"/>
</dbReference>
<feature type="domain" description="Heterokaryon incompatibility" evidence="1">
    <location>
        <begin position="56"/>
        <end position="147"/>
    </location>
</feature>
<organism evidence="2 3">
    <name type="scientific">Didymella rabiei</name>
    <name type="common">Chickpea ascochyta blight fungus</name>
    <name type="synonym">Mycosphaerella rabiei</name>
    <dbReference type="NCBI Taxonomy" id="5454"/>
    <lineage>
        <taxon>Eukaryota</taxon>
        <taxon>Fungi</taxon>
        <taxon>Dikarya</taxon>
        <taxon>Ascomycota</taxon>
        <taxon>Pezizomycotina</taxon>
        <taxon>Dothideomycetes</taxon>
        <taxon>Pleosporomycetidae</taxon>
        <taxon>Pleosporales</taxon>
        <taxon>Pleosporineae</taxon>
        <taxon>Didymellaceae</taxon>
        <taxon>Ascochyta</taxon>
    </lineage>
</organism>
<reference evidence="2 3" key="1">
    <citation type="journal article" date="2016" name="Sci. Rep.">
        <title>Draft genome sequencing and secretome analysis of fungal phytopathogen Ascochyta rabiei provides insight into the necrotrophic effector repertoire.</title>
        <authorList>
            <person name="Verma S."/>
            <person name="Gazara R.K."/>
            <person name="Nizam S."/>
            <person name="Parween S."/>
            <person name="Chattopadhyay D."/>
            <person name="Verma P.K."/>
        </authorList>
    </citation>
    <scope>NUCLEOTIDE SEQUENCE [LARGE SCALE GENOMIC DNA]</scope>
    <source>
        <strain evidence="2 3">ArDII</strain>
    </source>
</reference>
<evidence type="ECO:0000259" key="1">
    <source>
        <dbReference type="Pfam" id="PF06985"/>
    </source>
</evidence>
<keyword evidence="3" id="KW-1185">Reference proteome</keyword>
<dbReference type="InterPro" id="IPR052895">
    <property type="entry name" value="HetReg/Transcr_Mod"/>
</dbReference>
<sequence>MDPSASSPRCTLDSPYAPLRRGFRETWLLELEPGNFDDDWVITLRTSRLVRKRPHYDALSYYWGNEKCPHKAAINGKSIAIGLFLDCALRHLRDKINQARLLWVDALSINQGDVDERNDRVQLMKDIYSSAQNVLRRDARGAERAGLFAENLEAYMSTTVVWTGVGHPKIGIGEERSGCPPWCKNPTLVAAAQLRGGTDKRKLRDFSGSQLWHTFYDATYRLILLGRIKEWQTSTLATLLYRSASSLATDPRDKAYGLLSLRRFSDGQMILVPDYSKTVERVLSETTYSMLLDKHSHFPYNWLPLHPLHITVKPPIDQAFSGLPSWALDLTISSRTLGLYDNNDPYRLVPQGPGDDNLRLNVNIPRSVKVSEDFKQLVTCGIHLGTIAKISGSTMVDGTPTVGASGVALYDIYNNILKPQSIAEDTFLQVLTIEREERIEDVQSFNKILNHQMEIKYPSQY</sequence>
<comment type="caution">
    <text evidence="2">The sequence shown here is derived from an EMBL/GenBank/DDBJ whole genome shotgun (WGS) entry which is preliminary data.</text>
</comment>